<feature type="transmembrane region" description="Helical" evidence="2">
    <location>
        <begin position="34"/>
        <end position="60"/>
    </location>
</feature>
<accession>A0A8S9A1E5</accession>
<name>A0A8S9A1E5_SORMA</name>
<organism evidence="4 5">
    <name type="scientific">Sordaria macrospora</name>
    <dbReference type="NCBI Taxonomy" id="5147"/>
    <lineage>
        <taxon>Eukaryota</taxon>
        <taxon>Fungi</taxon>
        <taxon>Dikarya</taxon>
        <taxon>Ascomycota</taxon>
        <taxon>Pezizomycotina</taxon>
        <taxon>Sordariomycetes</taxon>
        <taxon>Sordariomycetidae</taxon>
        <taxon>Sordariales</taxon>
        <taxon>Sordariaceae</taxon>
        <taxon>Sordaria</taxon>
    </lineage>
</organism>
<evidence type="ECO:0000313" key="5">
    <source>
        <dbReference type="Proteomes" id="UP000433876"/>
    </source>
</evidence>
<dbReference type="InterPro" id="IPR056124">
    <property type="entry name" value="DUF7707"/>
</dbReference>
<dbReference type="PANTHER" id="PTHR38118">
    <property type="entry name" value="ANCHORED CELL WALL PROTEIN 11-RELATED"/>
    <property type="match status" value="1"/>
</dbReference>
<feature type="compositionally biased region" description="Low complexity" evidence="1">
    <location>
        <begin position="160"/>
        <end position="186"/>
    </location>
</feature>
<dbReference type="EMBL" id="NMPR01000020">
    <property type="protein sequence ID" value="KAA8634641.1"/>
    <property type="molecule type" value="Genomic_DNA"/>
</dbReference>
<gene>
    <name evidence="4" type="ORF">SMACR_02940</name>
</gene>
<dbReference type="VEuPathDB" id="FungiDB:SMAC_02940"/>
<keyword evidence="2" id="KW-0812">Transmembrane</keyword>
<evidence type="ECO:0000259" key="3">
    <source>
        <dbReference type="Pfam" id="PF24808"/>
    </source>
</evidence>
<reference evidence="4 5" key="1">
    <citation type="submission" date="2017-07" db="EMBL/GenBank/DDBJ databases">
        <title>Genome sequence of the Sordaria macrospora wild type strain R19027.</title>
        <authorList>
            <person name="Nowrousian M."/>
            <person name="Teichert I."/>
            <person name="Kueck U."/>
        </authorList>
    </citation>
    <scope>NUCLEOTIDE SEQUENCE [LARGE SCALE GENOMIC DNA]</scope>
    <source>
        <strain evidence="4 5">R19027</strain>
        <tissue evidence="4">Mycelium</tissue>
    </source>
</reference>
<feature type="region of interest" description="Disordered" evidence="1">
    <location>
        <begin position="155"/>
        <end position="210"/>
    </location>
</feature>
<evidence type="ECO:0000256" key="2">
    <source>
        <dbReference type="SAM" id="Phobius"/>
    </source>
</evidence>
<evidence type="ECO:0000313" key="4">
    <source>
        <dbReference type="EMBL" id="KAA8634641.1"/>
    </source>
</evidence>
<feature type="transmembrane region" description="Helical" evidence="2">
    <location>
        <begin position="215"/>
        <end position="235"/>
    </location>
</feature>
<dbReference type="Pfam" id="PF24808">
    <property type="entry name" value="DUF7707"/>
    <property type="match status" value="1"/>
</dbReference>
<feature type="domain" description="DUF7707" evidence="3">
    <location>
        <begin position="60"/>
        <end position="161"/>
    </location>
</feature>
<keyword evidence="2" id="KW-1133">Transmembrane helix</keyword>
<protein>
    <recommendedName>
        <fullName evidence="3">DUF7707 domain-containing protein</fullName>
    </recommendedName>
</protein>
<dbReference type="Proteomes" id="UP000433876">
    <property type="component" value="Unassembled WGS sequence"/>
</dbReference>
<evidence type="ECO:0000256" key="1">
    <source>
        <dbReference type="SAM" id="MobiDB-lite"/>
    </source>
</evidence>
<dbReference type="PANTHER" id="PTHR38118:SF2">
    <property type="entry name" value="CDP-ALCOHOL PHOSPHATIDYLTRANSFERASE PROTEIN"/>
    <property type="match status" value="1"/>
</dbReference>
<dbReference type="AlphaFoldDB" id="A0A8S9A1E5"/>
<comment type="caution">
    <text evidence="4">The sequence shown here is derived from an EMBL/GenBank/DDBJ whole genome shotgun (WGS) entry which is preliminary data.</text>
</comment>
<sequence length="236" mass="25197">MMMHDCSPLLVCTERTNLNNPTTHPLAQYTSKPIFTMVAYTTTLLALASSLTLVSADYWVNTSNIDIGIKKTWCLNEIANCPLICQQEDLGPIEENECNSDTLEYSCVCGNGKVPDLDEYTLTIPYHTCVTYVQQCIQENMGDNLAQNDCAEKNPCGAKSPTRSNATTTSATASKTASPSSSSTGTGVYDGLAGDGTDGEDSSNNNNKKNAAPRMLESVGATLLFGGLFAGFAVML</sequence>
<proteinExistence type="predicted"/>
<keyword evidence="2" id="KW-0472">Membrane</keyword>